<dbReference type="Pfam" id="PF02572">
    <property type="entry name" value="CobA_CobO_BtuR"/>
    <property type="match status" value="1"/>
</dbReference>
<evidence type="ECO:0000313" key="2">
    <source>
        <dbReference type="Proteomes" id="UP000294192"/>
    </source>
</evidence>
<evidence type="ECO:0000313" key="1">
    <source>
        <dbReference type="EMBL" id="TCG10834.1"/>
    </source>
</evidence>
<dbReference type="PANTHER" id="PTHR46638:SF1">
    <property type="entry name" value="CORRINOID ADENOSYLTRANSFERASE"/>
    <property type="match status" value="1"/>
</dbReference>
<dbReference type="GO" id="GO:0005524">
    <property type="term" value="F:ATP binding"/>
    <property type="evidence" value="ECO:0007669"/>
    <property type="project" value="InterPro"/>
</dbReference>
<dbReference type="PANTHER" id="PTHR46638">
    <property type="entry name" value="CORRINOID ADENOSYLTRANSFERASE"/>
    <property type="match status" value="1"/>
</dbReference>
<dbReference type="InterPro" id="IPR027417">
    <property type="entry name" value="P-loop_NTPase"/>
</dbReference>
<dbReference type="RefSeq" id="WP_131599445.1">
    <property type="nucleotide sequence ID" value="NZ_CBDBYK010000009.1"/>
</dbReference>
<dbReference type="InterPro" id="IPR003724">
    <property type="entry name" value="CblAdoTrfase_CobA"/>
</dbReference>
<accession>A0A4R0XK56</accession>
<proteinExistence type="predicted"/>
<dbReference type="EMBL" id="PSZO01000020">
    <property type="protein sequence ID" value="TCG10834.1"/>
    <property type="molecule type" value="Genomic_DNA"/>
</dbReference>
<sequence>MLHIYYGFGRGKTSTLNGTVLRAISANKKIEYFRFLKGRKTGEDEQLAKLGVVVRNFHYTDKFTIEMTDEEKRKEREIVLKGLNAISSSKAEVIFIDEGLDLVKTKHATEDEIILAIQTPYRNNADILISGHYKLDSIFEVADLITEFIPEKHYFDKGVKAKKGIEF</sequence>
<dbReference type="Gene3D" id="3.40.50.300">
    <property type="entry name" value="P-loop containing nucleotide triphosphate hydrolases"/>
    <property type="match status" value="1"/>
</dbReference>
<comment type="caution">
    <text evidence="1">The sequence shown here is derived from an EMBL/GenBank/DDBJ whole genome shotgun (WGS) entry which is preliminary data.</text>
</comment>
<gene>
    <name evidence="1" type="ORF">C4B24_03840</name>
</gene>
<organism evidence="1 2">
    <name type="scientific">Mycoplasma marinum</name>
    <dbReference type="NCBI Taxonomy" id="1937190"/>
    <lineage>
        <taxon>Bacteria</taxon>
        <taxon>Bacillati</taxon>
        <taxon>Mycoplasmatota</taxon>
        <taxon>Mollicutes</taxon>
        <taxon>Mycoplasmataceae</taxon>
        <taxon>Mycoplasma</taxon>
    </lineage>
</organism>
<dbReference type="Proteomes" id="UP000294192">
    <property type="component" value="Unassembled WGS sequence"/>
</dbReference>
<protein>
    <recommendedName>
        <fullName evidence="3">Cob(I)yrinic acid a,c-diamide adenosyltransferase</fullName>
    </recommendedName>
</protein>
<name>A0A4R0XK56_9MOLU</name>
<dbReference type="GO" id="GO:0008817">
    <property type="term" value="F:corrinoid adenosyltransferase activity"/>
    <property type="evidence" value="ECO:0007669"/>
    <property type="project" value="InterPro"/>
</dbReference>
<dbReference type="GO" id="GO:0009236">
    <property type="term" value="P:cobalamin biosynthetic process"/>
    <property type="evidence" value="ECO:0007669"/>
    <property type="project" value="InterPro"/>
</dbReference>
<dbReference type="OrthoDB" id="9810309at2"/>
<keyword evidence="2" id="KW-1185">Reference proteome</keyword>
<dbReference type="SUPFAM" id="SSF52540">
    <property type="entry name" value="P-loop containing nucleoside triphosphate hydrolases"/>
    <property type="match status" value="1"/>
</dbReference>
<reference evidence="1 2" key="1">
    <citation type="submission" date="2018-02" db="EMBL/GenBank/DDBJ databases">
        <title>Mycoplasma marinum and Mycoplasma todarodis sp. nov., moderately halophilic and psychrotolerant mycoplasmas isolated from cephalopods.</title>
        <authorList>
            <person name="Viver T."/>
        </authorList>
    </citation>
    <scope>NUCLEOTIDE SEQUENCE [LARGE SCALE GENOMIC DNA]</scope>
    <source>
        <strain evidence="1 2">PE</strain>
    </source>
</reference>
<dbReference type="AlphaFoldDB" id="A0A4R0XK56"/>
<evidence type="ECO:0008006" key="3">
    <source>
        <dbReference type="Google" id="ProtNLM"/>
    </source>
</evidence>